<evidence type="ECO:0000256" key="4">
    <source>
        <dbReference type="ARBA" id="ARBA00022737"/>
    </source>
</evidence>
<dbReference type="SMART" id="SM00386">
    <property type="entry name" value="HAT"/>
    <property type="match status" value="8"/>
</dbReference>
<comment type="similarity">
    <text evidence="2">Belongs to the UTP6 family.</text>
</comment>
<dbReference type="InterPro" id="IPR003107">
    <property type="entry name" value="HAT"/>
</dbReference>
<dbReference type="InterPro" id="IPR055347">
    <property type="entry name" value="UTP6_N"/>
</dbReference>
<dbReference type="Pfam" id="PF08640">
    <property type="entry name" value="U3_assoc_6"/>
    <property type="match status" value="1"/>
</dbReference>
<organism evidence="8 9">
    <name type="scientific">Sphagnum troendelagicum</name>
    <dbReference type="NCBI Taxonomy" id="128251"/>
    <lineage>
        <taxon>Eukaryota</taxon>
        <taxon>Viridiplantae</taxon>
        <taxon>Streptophyta</taxon>
        <taxon>Embryophyta</taxon>
        <taxon>Bryophyta</taxon>
        <taxon>Sphagnophytina</taxon>
        <taxon>Sphagnopsida</taxon>
        <taxon>Sphagnales</taxon>
        <taxon>Sphagnaceae</taxon>
        <taxon>Sphagnum</taxon>
    </lineage>
</organism>
<comment type="subcellular location">
    <subcellularLocation>
        <location evidence="1">Nucleus</location>
        <location evidence="1">Nucleolus</location>
    </subcellularLocation>
</comment>
<evidence type="ECO:0000259" key="6">
    <source>
        <dbReference type="Pfam" id="PF08640"/>
    </source>
</evidence>
<keyword evidence="3" id="KW-0698">rRNA processing</keyword>
<gene>
    <name evidence="8" type="ORF">CSSPTR1EN2_LOCUS10627</name>
</gene>
<evidence type="ECO:0008006" key="10">
    <source>
        <dbReference type="Google" id="ProtNLM"/>
    </source>
</evidence>
<evidence type="ECO:0000313" key="9">
    <source>
        <dbReference type="Proteomes" id="UP001497512"/>
    </source>
</evidence>
<keyword evidence="4" id="KW-0677">Repeat</keyword>
<evidence type="ECO:0000256" key="2">
    <source>
        <dbReference type="ARBA" id="ARBA00010734"/>
    </source>
</evidence>
<dbReference type="EMBL" id="OZ019910">
    <property type="protein sequence ID" value="CAK9211374.1"/>
    <property type="molecule type" value="Genomic_DNA"/>
</dbReference>
<dbReference type="Gene3D" id="1.25.40.10">
    <property type="entry name" value="Tetratricopeptide repeat domain"/>
    <property type="match status" value="2"/>
</dbReference>
<evidence type="ECO:0000259" key="7">
    <source>
        <dbReference type="Pfam" id="PF24892"/>
    </source>
</evidence>
<dbReference type="InterPro" id="IPR013949">
    <property type="entry name" value="Utp6"/>
</dbReference>
<evidence type="ECO:0000256" key="5">
    <source>
        <dbReference type="ARBA" id="ARBA00023242"/>
    </source>
</evidence>
<sequence length="653" mass="74817">MADTVQYQLERMLPELEDLESRKLFSRSEIKEIVRKRRDFEYMLKRPSTLKRDYLRYVQYETELEDVRRARKKVISHSLLSKGEKWRGSLCDRASAMRIMFIYERAVTRFKGDLDLWFRFLEYCRAQGSRRFQKAATKALRLHPTVPGLWIYAAVWEFEHNLNVTAARVLMQRGLRMCPKSENLWVEYFRMELTAAQKLKARQIVLGIDHKPRPEALLENGNATEHSGMVEVELDGNVSRDLEIVARKEDAGINLMDEQEASFKIARAIYRSAIAALPNSPGLRQQFLEVIEAIDLEQAGALESEIYSGLRDNFPGDEKSWDWQARRCLLKVHKQGVDNIKSAHEKAIQVYEEAIQSVPSARMYELYAHFLAEWLETDHMEGVSKLGVSETEQENKEEEASEALLDLYSRAESAEVANDVLAQGHVNLLIRLGKEEEARELARKNCMEGASLCGSANAWALYMLLERSFLTVDSDGMIQMAKLFRQALKIPIADAKPLWQMAFEVLGGQESHFDSLLQMLEKALGGGGGNNAGAEVACTFVKWVLHAKGIEQARQVYTRFVALPGPSMELFRQCISIEAQLHAIGNTEALKYMRKLFNSALEIYGQTDEELWLEYCFQERKAGNIEAATAVYWKAQKTLRDPSSFYERYQALS</sequence>
<dbReference type="InterPro" id="IPR011990">
    <property type="entry name" value="TPR-like_helical_dom_sf"/>
</dbReference>
<dbReference type="PANTHER" id="PTHR23271:SF1">
    <property type="entry name" value="U3 SMALL NUCLEOLAR RNA-ASSOCIATED PROTEIN 6 HOMOLOG"/>
    <property type="match status" value="1"/>
</dbReference>
<keyword evidence="9" id="KW-1185">Reference proteome</keyword>
<protein>
    <recommendedName>
        <fullName evidence="10">U3 small nucleolar RNA-associated protein 6</fullName>
    </recommendedName>
</protein>
<keyword evidence="5" id="KW-0539">Nucleus</keyword>
<dbReference type="PANTHER" id="PTHR23271">
    <property type="entry name" value="HEPATOCELLULAR CARCINOMA-ASSOCIATED ANTIGEN 66"/>
    <property type="match status" value="1"/>
</dbReference>
<feature type="domain" description="U3 small nucleolar RNA-associated protein 6 N-terminal" evidence="6">
    <location>
        <begin position="9"/>
        <end position="77"/>
    </location>
</feature>
<evidence type="ECO:0000256" key="1">
    <source>
        <dbReference type="ARBA" id="ARBA00004604"/>
    </source>
</evidence>
<feature type="domain" description="U3 small nucleolar RNA-associated protein 6 homolog C-terminal" evidence="7">
    <location>
        <begin position="345"/>
        <end position="639"/>
    </location>
</feature>
<name>A0ABP0U2I7_9BRYO</name>
<dbReference type="InterPro" id="IPR056907">
    <property type="entry name" value="UTP6_C"/>
</dbReference>
<dbReference type="Pfam" id="PF24892">
    <property type="entry name" value="UTP6_C"/>
    <property type="match status" value="1"/>
</dbReference>
<evidence type="ECO:0000313" key="8">
    <source>
        <dbReference type="EMBL" id="CAK9211374.1"/>
    </source>
</evidence>
<dbReference type="SUPFAM" id="SSF48452">
    <property type="entry name" value="TPR-like"/>
    <property type="match status" value="1"/>
</dbReference>
<proteinExistence type="inferred from homology"/>
<reference evidence="8" key="1">
    <citation type="submission" date="2024-02" db="EMBL/GenBank/DDBJ databases">
        <authorList>
            <consortium name="ELIXIR-Norway"/>
            <consortium name="Elixir Norway"/>
        </authorList>
    </citation>
    <scope>NUCLEOTIDE SEQUENCE</scope>
</reference>
<dbReference type="Proteomes" id="UP001497512">
    <property type="component" value="Chromosome 18"/>
</dbReference>
<accession>A0ABP0U2I7</accession>
<evidence type="ECO:0000256" key="3">
    <source>
        <dbReference type="ARBA" id="ARBA00022552"/>
    </source>
</evidence>